<reference evidence="1 2" key="1">
    <citation type="submission" date="2015-09" db="EMBL/GenBank/DDBJ databases">
        <title>Trachymyrmex zeteki WGS genome.</title>
        <authorList>
            <person name="Nygaard S."/>
            <person name="Hu H."/>
            <person name="Boomsma J."/>
            <person name="Zhang G."/>
        </authorList>
    </citation>
    <scope>NUCLEOTIDE SEQUENCE [LARGE SCALE GENOMIC DNA]</scope>
    <source>
        <strain evidence="1">Tzet28-1</strain>
        <tissue evidence="1">Whole body</tissue>
    </source>
</reference>
<dbReference type="OrthoDB" id="7551276at2759"/>
<proteinExistence type="predicted"/>
<dbReference type="Proteomes" id="UP000075809">
    <property type="component" value="Unassembled WGS sequence"/>
</dbReference>
<evidence type="ECO:0000313" key="2">
    <source>
        <dbReference type="Proteomes" id="UP000075809"/>
    </source>
</evidence>
<sequence>MLNRIYRKVAPEEEKIIKPRNLPTLPLNNEDSFLEIQKFLLSDDNFYPVVDYFVKLMKVNEQTDEYAAVGRLLPKVISNSLARMVNYSGSGDKLKFENTKLHEAISCAVLNAFPKSNLTKTEKKLQRWFYTSNQRKI</sequence>
<protein>
    <recommendedName>
        <fullName evidence="3">DUF4806 domain-containing protein</fullName>
    </recommendedName>
</protein>
<evidence type="ECO:0000313" key="1">
    <source>
        <dbReference type="EMBL" id="KYQ55767.1"/>
    </source>
</evidence>
<dbReference type="EMBL" id="KQ982491">
    <property type="protein sequence ID" value="KYQ55767.1"/>
    <property type="molecule type" value="Genomic_DNA"/>
</dbReference>
<keyword evidence="2" id="KW-1185">Reference proteome</keyword>
<organism evidence="1 2">
    <name type="scientific">Mycetomoellerius zeteki</name>
    <dbReference type="NCBI Taxonomy" id="64791"/>
    <lineage>
        <taxon>Eukaryota</taxon>
        <taxon>Metazoa</taxon>
        <taxon>Ecdysozoa</taxon>
        <taxon>Arthropoda</taxon>
        <taxon>Hexapoda</taxon>
        <taxon>Insecta</taxon>
        <taxon>Pterygota</taxon>
        <taxon>Neoptera</taxon>
        <taxon>Endopterygota</taxon>
        <taxon>Hymenoptera</taxon>
        <taxon>Apocrita</taxon>
        <taxon>Aculeata</taxon>
        <taxon>Formicoidea</taxon>
        <taxon>Formicidae</taxon>
        <taxon>Myrmicinae</taxon>
        <taxon>Mycetomoellerius</taxon>
    </lineage>
</organism>
<dbReference type="AlphaFoldDB" id="A0A151X5X0"/>
<gene>
    <name evidence="1" type="ORF">ALC60_05339</name>
</gene>
<name>A0A151X5X0_9HYME</name>
<evidence type="ECO:0008006" key="3">
    <source>
        <dbReference type="Google" id="ProtNLM"/>
    </source>
</evidence>
<accession>A0A151X5X0</accession>
<dbReference type="KEGG" id="mzt:108722432"/>